<dbReference type="Pfam" id="PF21999">
    <property type="entry name" value="IMS_HHH_1"/>
    <property type="match status" value="1"/>
</dbReference>
<comment type="subcellular location">
    <subcellularLocation>
        <location evidence="1">Nucleus</location>
    </subcellularLocation>
</comment>
<feature type="region of interest" description="Disordered" evidence="10">
    <location>
        <begin position="1105"/>
        <end position="1126"/>
    </location>
</feature>
<dbReference type="Gene3D" id="3.30.70.270">
    <property type="match status" value="2"/>
</dbReference>
<evidence type="ECO:0000256" key="8">
    <source>
        <dbReference type="ARBA" id="ARBA00023242"/>
    </source>
</evidence>
<dbReference type="EMBL" id="KL662106">
    <property type="protein sequence ID" value="KFM24209.1"/>
    <property type="molecule type" value="Genomic_DNA"/>
</dbReference>
<feature type="compositionally biased region" description="Low complexity" evidence="10">
    <location>
        <begin position="468"/>
        <end position="482"/>
    </location>
</feature>
<evidence type="ECO:0000313" key="12">
    <source>
        <dbReference type="EMBL" id="KFM24209.1"/>
    </source>
</evidence>
<keyword evidence="8" id="KW-0539">Nucleus</keyword>
<feature type="region of interest" description="Disordered" evidence="10">
    <location>
        <begin position="454"/>
        <end position="508"/>
    </location>
</feature>
<keyword evidence="13" id="KW-1185">Reference proteome</keyword>
<protein>
    <recommendedName>
        <fullName evidence="9">DNA polymerase eta</fullName>
    </recommendedName>
</protein>
<dbReference type="AlphaFoldDB" id="A0A087SEQ5"/>
<feature type="domain" description="UmuC" evidence="11">
    <location>
        <begin position="649"/>
        <end position="897"/>
    </location>
</feature>
<keyword evidence="6" id="KW-0227">DNA damage</keyword>
<keyword evidence="7" id="KW-0234">DNA repair</keyword>
<dbReference type="SUPFAM" id="SSF100879">
    <property type="entry name" value="Lesion bypass DNA polymerase (Y-family), little finger domain"/>
    <property type="match status" value="1"/>
</dbReference>
<dbReference type="STRING" id="3075.A0A087SEQ5"/>
<evidence type="ECO:0000256" key="6">
    <source>
        <dbReference type="ARBA" id="ARBA00022763"/>
    </source>
</evidence>
<dbReference type="eggNOG" id="KOG2095">
    <property type="taxonomic scope" value="Eukaryota"/>
</dbReference>
<dbReference type="GO" id="GO:0003887">
    <property type="term" value="F:DNA-directed DNA polymerase activity"/>
    <property type="evidence" value="ECO:0007669"/>
    <property type="project" value="InterPro"/>
</dbReference>
<evidence type="ECO:0000256" key="4">
    <source>
        <dbReference type="ARBA" id="ARBA00022679"/>
    </source>
</evidence>
<dbReference type="Gene3D" id="3.40.1170.60">
    <property type="match status" value="2"/>
</dbReference>
<dbReference type="Gene3D" id="1.10.150.20">
    <property type="entry name" value="5' to 3' exonuclease, C-terminal subdomain"/>
    <property type="match status" value="2"/>
</dbReference>
<feature type="compositionally biased region" description="Basic and acidic residues" evidence="10">
    <location>
        <begin position="483"/>
        <end position="494"/>
    </location>
</feature>
<feature type="domain" description="UmuC" evidence="11">
    <location>
        <begin position="16"/>
        <end position="270"/>
    </location>
</feature>
<dbReference type="Gene3D" id="3.30.1490.100">
    <property type="entry name" value="DNA polymerase, Y-family, little finger domain"/>
    <property type="match status" value="1"/>
</dbReference>
<dbReference type="Proteomes" id="UP000028924">
    <property type="component" value="Unassembled WGS sequence"/>
</dbReference>
<evidence type="ECO:0000256" key="9">
    <source>
        <dbReference type="ARBA" id="ARBA00044975"/>
    </source>
</evidence>
<dbReference type="GO" id="GO:0042276">
    <property type="term" value="P:error-prone translesion synthesis"/>
    <property type="evidence" value="ECO:0007669"/>
    <property type="project" value="TreeGrafter"/>
</dbReference>
<feature type="region of interest" description="Disordered" evidence="10">
    <location>
        <begin position="532"/>
        <end position="638"/>
    </location>
</feature>
<sequence length="1142" mass="118546">MSACLTPPPPDTGRVIVHLDADGFYAQCEELLDPSLRGRPLGVTQKYLVVTCNYVAREFGVRKLMGIQEAQRLCPNLVLASGEDLGPYRAASRRMLEVASRFGPAELLGLDELFVDVGAEVEGRAAVCAAGLHARAATLGVIPAGPSEAAYVGHVHRAGQRVEADSRHRVQDLRAVPCIPPPAGDAAPENEESGTGWQARLAAGSRLALEIRAAIKAEAGIRTSAGVACNKVLAKLVSGLHKPDDQTILLPPEAAAFVSPLPVRALPGIGHKMEAQLQEMGVHSAEALRSIPLHILVDTFGERLARMLSRLCWGKDDTPVTVRGPTKAVSVEDSFKSCDSWQGVERVLAVLTPDLLARLHEEAHEHGRFAETLTVKYRSRESWAHRPSQSCRLPSEAFDPGLDAAAQAGSLAAAALRTLRRSLTPPFDLTLINLSGTGFRASSTGHSSIAAYLRRSPPARPPEPGPAAPSALGRGAALAAAASRRDYGGMEGRGRALPPPTSKSQERCARDLTARAAGRGAAAFDPVPIPAGAGSGAGHMPGAATGRGAGLDWGEEGPAETDDFWEGLVGSGGMSRSAPAPLQPGLGPGAVNSGASAETTLGGGARDLGEPPEAARCGGAASDLSPPGAATDGETAGARCPAPARDQLILHCDVDSFYCAVERLDDPGLCAVPLAVTQFNGGGFVAVSYEARAAGIRCGDGAGPGARQGVPWLKAMEAASADTCRARCPGLVIRPMRVDRYRQVADQVLETLRGLWPGVAVEKASYDDFYLDISGVPESAKVVGSPVDLESQAATAAPFPPHLKAVAGQGAEARSFTQDLWTALAPDLRRGVVQAQHAQRAVQSAVGLTVSCGVARSKLAARLASPLAKPHGLTVVPDNVAVAFVRSQPLSSIPGLKGKRGAEVCSQLGVQAVADLASIPRARLVSLFGEDRGAFLEALGAGQDPRPVVPRGPQRSLVVERSFPPASPGSDAAHAALRELAAQAAARACAHAAKTGCLPRRAFLAWRAGYESGCLRRGFPVAPTLLAHLRRGVGDPERRAELALAQAAASVLATQCRAPERELLTLGGAALVDGAAGLLASAAPGERDSLALALALQREELAWRGSGGSVGPRPGTVPGRAKRARPAAGPLDAFFIRRSQTR</sequence>
<keyword evidence="5" id="KW-0479">Metal-binding</keyword>
<organism evidence="12 13">
    <name type="scientific">Auxenochlorella protothecoides</name>
    <name type="common">Green microalga</name>
    <name type="synonym">Chlorella protothecoides</name>
    <dbReference type="NCBI Taxonomy" id="3075"/>
    <lineage>
        <taxon>Eukaryota</taxon>
        <taxon>Viridiplantae</taxon>
        <taxon>Chlorophyta</taxon>
        <taxon>core chlorophytes</taxon>
        <taxon>Trebouxiophyceae</taxon>
        <taxon>Chlorellales</taxon>
        <taxon>Chlorellaceae</taxon>
        <taxon>Auxenochlorella</taxon>
    </lineage>
</organism>
<dbReference type="InterPro" id="IPR017961">
    <property type="entry name" value="DNA_pol_Y-fam_little_finger"/>
</dbReference>
<evidence type="ECO:0000256" key="2">
    <source>
        <dbReference type="ARBA" id="ARBA00010945"/>
    </source>
</evidence>
<dbReference type="OrthoDB" id="514856at2759"/>
<reference evidence="12 13" key="1">
    <citation type="journal article" date="2014" name="BMC Genomics">
        <title>Oil accumulation mechanisms of the oleaginous microalga Chlorella protothecoides revealed through its genome, transcriptomes, and proteomes.</title>
        <authorList>
            <person name="Gao C."/>
            <person name="Wang Y."/>
            <person name="Shen Y."/>
            <person name="Yan D."/>
            <person name="He X."/>
            <person name="Dai J."/>
            <person name="Wu Q."/>
        </authorList>
    </citation>
    <scope>NUCLEOTIDE SEQUENCE [LARGE SCALE GENOMIC DNA]</scope>
    <source>
        <strain evidence="12 13">0710</strain>
    </source>
</reference>
<dbReference type="PROSITE" id="PS50173">
    <property type="entry name" value="UMUC"/>
    <property type="match status" value="2"/>
</dbReference>
<keyword evidence="4" id="KW-0808">Transferase</keyword>
<dbReference type="Pfam" id="PF11799">
    <property type="entry name" value="IMS_C"/>
    <property type="match status" value="1"/>
</dbReference>
<dbReference type="GO" id="GO:0005657">
    <property type="term" value="C:replication fork"/>
    <property type="evidence" value="ECO:0007669"/>
    <property type="project" value="TreeGrafter"/>
</dbReference>
<evidence type="ECO:0000256" key="5">
    <source>
        <dbReference type="ARBA" id="ARBA00022723"/>
    </source>
</evidence>
<accession>A0A087SEQ5</accession>
<dbReference type="GO" id="GO:0035861">
    <property type="term" value="C:site of double-strand break"/>
    <property type="evidence" value="ECO:0007669"/>
    <property type="project" value="TreeGrafter"/>
</dbReference>
<evidence type="ECO:0000313" key="13">
    <source>
        <dbReference type="Proteomes" id="UP000028924"/>
    </source>
</evidence>
<dbReference type="RefSeq" id="XP_011397096.1">
    <property type="nucleotide sequence ID" value="XM_011398794.1"/>
</dbReference>
<dbReference type="FunFam" id="3.40.1170.60:FF:000006">
    <property type="entry name" value="DNA polymerase iota"/>
    <property type="match status" value="1"/>
</dbReference>
<dbReference type="GO" id="GO:0005634">
    <property type="term" value="C:nucleus"/>
    <property type="evidence" value="ECO:0007669"/>
    <property type="project" value="UniProtKB-SubCell"/>
</dbReference>
<evidence type="ECO:0000259" key="11">
    <source>
        <dbReference type="PROSITE" id="PS50173"/>
    </source>
</evidence>
<dbReference type="GO" id="GO:0046872">
    <property type="term" value="F:metal ion binding"/>
    <property type="evidence" value="ECO:0007669"/>
    <property type="project" value="UniProtKB-KW"/>
</dbReference>
<dbReference type="InterPro" id="IPR052230">
    <property type="entry name" value="DNA_polymerase_eta"/>
</dbReference>
<dbReference type="GO" id="GO:0009314">
    <property type="term" value="P:response to radiation"/>
    <property type="evidence" value="ECO:0007669"/>
    <property type="project" value="TreeGrafter"/>
</dbReference>
<evidence type="ECO:0000256" key="1">
    <source>
        <dbReference type="ARBA" id="ARBA00004123"/>
    </source>
</evidence>
<proteinExistence type="inferred from homology"/>
<dbReference type="InterPro" id="IPR001126">
    <property type="entry name" value="UmuC"/>
</dbReference>
<dbReference type="GeneID" id="23616442"/>
<dbReference type="PANTHER" id="PTHR45873">
    <property type="entry name" value="DNA POLYMERASE ETA"/>
    <property type="match status" value="1"/>
</dbReference>
<dbReference type="KEGG" id="apro:F751_5051"/>
<dbReference type="InterPro" id="IPR043502">
    <property type="entry name" value="DNA/RNA_pol_sf"/>
</dbReference>
<feature type="compositionally biased region" description="Acidic residues" evidence="10">
    <location>
        <begin position="553"/>
        <end position="565"/>
    </location>
</feature>
<keyword evidence="3" id="KW-0237">DNA synthesis</keyword>
<dbReference type="InterPro" id="IPR043128">
    <property type="entry name" value="Rev_trsase/Diguanyl_cyclase"/>
</dbReference>
<feature type="compositionally biased region" description="Pro residues" evidence="10">
    <location>
        <begin position="458"/>
        <end position="467"/>
    </location>
</feature>
<dbReference type="InterPro" id="IPR036775">
    <property type="entry name" value="DNA_pol_Y-fam_lit_finger_sf"/>
</dbReference>
<dbReference type="GO" id="GO:0006281">
    <property type="term" value="P:DNA repair"/>
    <property type="evidence" value="ECO:0007669"/>
    <property type="project" value="UniProtKB-KW"/>
</dbReference>
<evidence type="ECO:0000256" key="3">
    <source>
        <dbReference type="ARBA" id="ARBA00022634"/>
    </source>
</evidence>
<dbReference type="Pfam" id="PF00817">
    <property type="entry name" value="IMS"/>
    <property type="match status" value="2"/>
</dbReference>
<dbReference type="GO" id="GO:0003684">
    <property type="term" value="F:damaged DNA binding"/>
    <property type="evidence" value="ECO:0007669"/>
    <property type="project" value="InterPro"/>
</dbReference>
<dbReference type="InterPro" id="IPR053848">
    <property type="entry name" value="IMS_HHH_1"/>
</dbReference>
<name>A0A087SEQ5_AUXPR</name>
<feature type="compositionally biased region" description="Gly residues" evidence="10">
    <location>
        <begin position="533"/>
        <end position="551"/>
    </location>
</feature>
<dbReference type="PANTHER" id="PTHR45873:SF1">
    <property type="entry name" value="DNA POLYMERASE ETA"/>
    <property type="match status" value="1"/>
</dbReference>
<evidence type="ECO:0000256" key="10">
    <source>
        <dbReference type="SAM" id="MobiDB-lite"/>
    </source>
</evidence>
<comment type="similarity">
    <text evidence="2">Belongs to the DNA polymerase type-Y family.</text>
</comment>
<evidence type="ECO:0000256" key="7">
    <source>
        <dbReference type="ARBA" id="ARBA00023204"/>
    </source>
</evidence>
<dbReference type="SUPFAM" id="SSF56672">
    <property type="entry name" value="DNA/RNA polymerases"/>
    <property type="match status" value="2"/>
</dbReference>
<gene>
    <name evidence="12" type="ORF">F751_5051</name>
</gene>